<dbReference type="InterPro" id="IPR002826">
    <property type="entry name" value="MptE-like"/>
</dbReference>
<organism evidence="3">
    <name type="scientific">Campylobacter jejuni</name>
    <dbReference type="NCBI Taxonomy" id="197"/>
    <lineage>
        <taxon>Bacteria</taxon>
        <taxon>Pseudomonadati</taxon>
        <taxon>Campylobacterota</taxon>
        <taxon>Epsilonproteobacteria</taxon>
        <taxon>Campylobacterales</taxon>
        <taxon>Campylobacteraceae</taxon>
        <taxon>Campylobacter</taxon>
    </lineage>
</organism>
<protein>
    <submittedName>
        <fullName evidence="3">Motility associated factor glycosyltransferase family protein</fullName>
    </submittedName>
</protein>
<name>A0A698FES0_CAMJU</name>
<comment type="caution">
    <text evidence="3">The sequence shown here is derived from an EMBL/GenBank/DDBJ whole genome shotgun (WGS) entry which is preliminary data.</text>
</comment>
<keyword evidence="3" id="KW-0808">Transferase</keyword>
<evidence type="ECO:0000313" key="3">
    <source>
        <dbReference type="EMBL" id="ECV9657223.1"/>
    </source>
</evidence>
<dbReference type="PANTHER" id="PTHR41786:SF1">
    <property type="entry name" value="6-HYDROXYMETHYLPTERIN DIPHOSPHOKINASE MPTE-LIKE DOMAIN-CONTAINING PROTEIN"/>
    <property type="match status" value="1"/>
</dbReference>
<gene>
    <name evidence="3" type="ORF">F2N06_04260</name>
</gene>
<dbReference type="PANTHER" id="PTHR41786">
    <property type="entry name" value="MOTILITY ACCESSORY FACTOR MAF"/>
    <property type="match status" value="1"/>
</dbReference>
<dbReference type="Pfam" id="PF01973">
    <property type="entry name" value="MptE-like"/>
    <property type="match status" value="1"/>
</dbReference>
<dbReference type="AlphaFoldDB" id="A0A698FES0"/>
<feature type="coiled-coil region" evidence="1">
    <location>
        <begin position="480"/>
        <end position="542"/>
    </location>
</feature>
<keyword evidence="1" id="KW-0175">Coiled coil</keyword>
<sequence>MNQDLFLKNTQALFEVDQIFAYKLRSLEKIDFEILQNENGINFIKDDIFLYKNPNQELLENLTLFKTEYNKYPVLFFYGFGNGMLYKALCENKNHKHIIVFEDKLEILALAFHLLDFTKELKNEKLILFHTPDLSTAQLTTLFTYPNIQNVVKIYALHIHSDFYTKFYKQEIQNLNKEMIEIIRFMVLNRGNDPRDSLMGIKQTLDNTPKLLSHGVFQQFLKERRMKAKNAIIVSTGPSLIKQLPILKKYQNNATIYCADSAYPILAKYNIKPDYVCMMERDDIVSKCFDNNFGDFNKDILFIIASVVHREVIEFLERDNRNYMLVHRPLLSAGSLKLDEFGYLGCGASVSNMIYELAAALRHDNIIFIGQDLAYAEDGSSHPKEHIYGNQGEEVCGEVYTTAYGGEGTVRTQLTWNLFRQAFERNIFFAKEKLNIKTYNCTEGGARIEGTIEKPFFWVCENLLTQTLDKPFPLPKKLDKKDIIEKIQKTEKLLKNYISKSSNFIKKCKDELQKLDFELQKLEKNTQTLEKIEQNLLKLFKEFNSLKLYNELTQALYYHNECDIIKYQVLNANEQKNSLVDFLIAQKNWFVQGLGYLEKQNETIINCMEHWKNKEISNDF</sequence>
<dbReference type="GO" id="GO:0016740">
    <property type="term" value="F:transferase activity"/>
    <property type="evidence" value="ECO:0007669"/>
    <property type="project" value="UniProtKB-KW"/>
</dbReference>
<evidence type="ECO:0000259" key="2">
    <source>
        <dbReference type="Pfam" id="PF01973"/>
    </source>
</evidence>
<proteinExistence type="predicted"/>
<dbReference type="EMBL" id="AAKUWM010000005">
    <property type="protein sequence ID" value="ECV9657223.1"/>
    <property type="molecule type" value="Genomic_DNA"/>
</dbReference>
<feature type="domain" description="6-hydroxymethylpterin diphosphokinase MptE-like" evidence="2">
    <location>
        <begin position="202"/>
        <end position="377"/>
    </location>
</feature>
<accession>A0A698FES0</accession>
<evidence type="ECO:0000256" key="1">
    <source>
        <dbReference type="SAM" id="Coils"/>
    </source>
</evidence>
<reference evidence="3" key="1">
    <citation type="submission" date="2019-09" db="EMBL/GenBank/DDBJ databases">
        <authorList>
            <consortium name="GenomeTrakr network: Whole genome sequencing for foodborne pathogen traceback"/>
        </authorList>
    </citation>
    <scope>NUCLEOTIDE SEQUENCE [LARGE SCALE GENOMIC DNA]</scope>
    <source>
        <strain evidence="3">TTU_583</strain>
    </source>
</reference>